<reference evidence="1" key="2">
    <citation type="journal article" date="2023" name="IMA Fungus">
        <title>Comparative genomic study of the Penicillium genus elucidates a diverse pangenome and 15 lateral gene transfer events.</title>
        <authorList>
            <person name="Petersen C."/>
            <person name="Sorensen T."/>
            <person name="Nielsen M.R."/>
            <person name="Sondergaard T.E."/>
            <person name="Sorensen J.L."/>
            <person name="Fitzpatrick D.A."/>
            <person name="Frisvad J.C."/>
            <person name="Nielsen K.L."/>
        </authorList>
    </citation>
    <scope>NUCLEOTIDE SEQUENCE</scope>
    <source>
        <strain evidence="1">IBT 20477</strain>
    </source>
</reference>
<evidence type="ECO:0000313" key="2">
    <source>
        <dbReference type="Proteomes" id="UP001150942"/>
    </source>
</evidence>
<keyword evidence="2" id="KW-1185">Reference proteome</keyword>
<protein>
    <submittedName>
        <fullName evidence="1">Uncharacterized protein</fullName>
    </submittedName>
</protein>
<gene>
    <name evidence="1" type="ORF">N7449_001400</name>
</gene>
<organism evidence="1 2">
    <name type="scientific">Penicillium cf. viridicatum</name>
    <dbReference type="NCBI Taxonomy" id="2972119"/>
    <lineage>
        <taxon>Eukaryota</taxon>
        <taxon>Fungi</taxon>
        <taxon>Dikarya</taxon>
        <taxon>Ascomycota</taxon>
        <taxon>Pezizomycotina</taxon>
        <taxon>Eurotiomycetes</taxon>
        <taxon>Eurotiomycetidae</taxon>
        <taxon>Eurotiales</taxon>
        <taxon>Aspergillaceae</taxon>
        <taxon>Penicillium</taxon>
    </lineage>
</organism>
<dbReference type="Proteomes" id="UP001150942">
    <property type="component" value="Unassembled WGS sequence"/>
</dbReference>
<dbReference type="AlphaFoldDB" id="A0A9W9N6R0"/>
<proteinExistence type="predicted"/>
<reference evidence="1" key="1">
    <citation type="submission" date="2022-11" db="EMBL/GenBank/DDBJ databases">
        <authorList>
            <person name="Petersen C."/>
        </authorList>
    </citation>
    <scope>NUCLEOTIDE SEQUENCE</scope>
    <source>
        <strain evidence="1">IBT 20477</strain>
    </source>
</reference>
<comment type="caution">
    <text evidence="1">The sequence shown here is derived from an EMBL/GenBank/DDBJ whole genome shotgun (WGS) entry which is preliminary data.</text>
</comment>
<accession>A0A9W9N6R0</accession>
<name>A0A9W9N6R0_9EURO</name>
<evidence type="ECO:0000313" key="1">
    <source>
        <dbReference type="EMBL" id="KAJ5214231.1"/>
    </source>
</evidence>
<sequence length="223" mass="24643">MINSEPDGLSWEVVQRLDSLKKVQTSFDELGNDNGNTPKVEAIMDATVLGTLSGMEIHKEHGPPGIWVEGMDNYKLEPMNLFLTLRPAIWGHAMHQFTVSIRNPATWNTNTWEHTMHLTVLEDSGASAMKIFQDDRLYLVYLEGMSGAPLPVTSTTNMSTAGGEVPADNVVLQVNMFHNGQVMLPRWIKVRACIAPSTPQYSSGGCTAVWYLASPYAILFECA</sequence>
<dbReference type="OrthoDB" id="4326688at2759"/>
<dbReference type="EMBL" id="JAPQKQ010000001">
    <property type="protein sequence ID" value="KAJ5214231.1"/>
    <property type="molecule type" value="Genomic_DNA"/>
</dbReference>